<comment type="catalytic activity">
    <reaction evidence="1">
        <text>Hydrolysis of (1-&gt;4)-beta-linkages between N-acetylmuramic acid and N-acetyl-D-glucosamine residues in a peptidoglycan and between N-acetyl-D-glucosamine residues in chitodextrins.</text>
        <dbReference type="EC" id="3.2.1.17"/>
    </reaction>
</comment>
<dbReference type="PANTHER" id="PTHR11195">
    <property type="entry name" value="DESTABILASE-RELATED"/>
    <property type="match status" value="1"/>
</dbReference>
<organism evidence="9 10">
    <name type="scientific">Drosophila willistoni</name>
    <name type="common">Fruit fly</name>
    <dbReference type="NCBI Taxonomy" id="7260"/>
    <lineage>
        <taxon>Eukaryota</taxon>
        <taxon>Metazoa</taxon>
        <taxon>Ecdysozoa</taxon>
        <taxon>Arthropoda</taxon>
        <taxon>Hexapoda</taxon>
        <taxon>Insecta</taxon>
        <taxon>Pterygota</taxon>
        <taxon>Neoptera</taxon>
        <taxon>Endopterygota</taxon>
        <taxon>Diptera</taxon>
        <taxon>Brachycera</taxon>
        <taxon>Muscomorpha</taxon>
        <taxon>Ephydroidea</taxon>
        <taxon>Drosophilidae</taxon>
        <taxon>Drosophila</taxon>
        <taxon>Sophophora</taxon>
    </lineage>
</organism>
<evidence type="ECO:0000313" key="10">
    <source>
        <dbReference type="Proteomes" id="UP000007798"/>
    </source>
</evidence>
<proteinExistence type="predicted"/>
<dbReference type="Pfam" id="PF05497">
    <property type="entry name" value="Destabilase"/>
    <property type="match status" value="1"/>
</dbReference>
<dbReference type="OrthoDB" id="6337871at2759"/>
<sequence>MDPTLTSSEDHLTAGDVDIAVDYSLPVGNASPVEDTEAAEAAHHQYAEALSLSSQRNSSHRPHWQKQKHTIRNFLSLGAILLALMLIIGAIYLHLRQKHHLGRLSHNYSNHQQDYENQHHMDAASTETYSTTFTGRTAPSDVHHHDTKSNHIGHHFQQPDDECLACIALVATGNKPAKCSGELNCGIYRISHWYWQDAQQRLPEPLTLDYEHCVVEDKCAERIVRSYVERYARDCNLDGLIECRDHVMLHLLGPTGCLNPNRHWSIYQERLQMCKG</sequence>
<keyword evidence="8" id="KW-1133">Transmembrane helix</keyword>
<dbReference type="GO" id="GO:0003796">
    <property type="term" value="F:lysozyme activity"/>
    <property type="evidence" value="ECO:0007669"/>
    <property type="project" value="UniProtKB-EC"/>
</dbReference>
<dbReference type="SUPFAM" id="SSF53955">
    <property type="entry name" value="Lysozyme-like"/>
    <property type="match status" value="1"/>
</dbReference>
<keyword evidence="8" id="KW-0472">Membrane</keyword>
<dbReference type="InterPro" id="IPR008597">
    <property type="entry name" value="Invert_lysozyme"/>
</dbReference>
<dbReference type="FunCoup" id="B4MMN1">
    <property type="interactions" value="11"/>
</dbReference>
<dbReference type="InParanoid" id="B4MMN1"/>
<keyword evidence="5" id="KW-0378">Hydrolase</keyword>
<dbReference type="PANTHER" id="PTHR11195:SF22">
    <property type="entry name" value="LYSOZYME"/>
    <property type="match status" value="1"/>
</dbReference>
<name>B4MMN1_DROWI</name>
<dbReference type="Gene3D" id="1.10.530.10">
    <property type="match status" value="1"/>
</dbReference>
<accession>B4MMN1</accession>
<dbReference type="GO" id="GO:0042742">
    <property type="term" value="P:defense response to bacterium"/>
    <property type="evidence" value="ECO:0007669"/>
    <property type="project" value="UniProtKB-KW"/>
</dbReference>
<evidence type="ECO:0000256" key="5">
    <source>
        <dbReference type="ARBA" id="ARBA00022801"/>
    </source>
</evidence>
<dbReference type="HOGENOM" id="CLU_092932_0_0_1"/>
<evidence type="ECO:0000256" key="7">
    <source>
        <dbReference type="PIRSR" id="PIRSR608597-3"/>
    </source>
</evidence>
<keyword evidence="10" id="KW-1185">Reference proteome</keyword>
<evidence type="ECO:0000256" key="1">
    <source>
        <dbReference type="ARBA" id="ARBA00000632"/>
    </source>
</evidence>
<feature type="disulfide bond" evidence="7">
    <location>
        <begin position="163"/>
        <end position="243"/>
    </location>
</feature>
<keyword evidence="3" id="KW-0929">Antimicrobial</keyword>
<evidence type="ECO:0000256" key="4">
    <source>
        <dbReference type="ARBA" id="ARBA00022638"/>
    </source>
</evidence>
<keyword evidence="7" id="KW-1015">Disulfide bond</keyword>
<evidence type="ECO:0000256" key="8">
    <source>
        <dbReference type="SAM" id="Phobius"/>
    </source>
</evidence>
<dbReference type="GO" id="GO:0031640">
    <property type="term" value="P:killing of cells of another organism"/>
    <property type="evidence" value="ECO:0007669"/>
    <property type="project" value="UniProtKB-KW"/>
</dbReference>
<evidence type="ECO:0000256" key="3">
    <source>
        <dbReference type="ARBA" id="ARBA00022529"/>
    </source>
</evidence>
<dbReference type="EMBL" id="CH963847">
    <property type="protein sequence ID" value="EDW73437.2"/>
    <property type="molecule type" value="Genomic_DNA"/>
</dbReference>
<feature type="disulfide bond" evidence="7">
    <location>
        <begin position="213"/>
        <end position="219"/>
    </location>
</feature>
<feature type="transmembrane region" description="Helical" evidence="8">
    <location>
        <begin position="74"/>
        <end position="95"/>
    </location>
</feature>
<gene>
    <name evidence="9" type="primary">Dwil\GK16648</name>
    <name evidence="9" type="ORF">Dwil_GK16648</name>
</gene>
<dbReference type="AlphaFoldDB" id="B4MMN1"/>
<evidence type="ECO:0000256" key="6">
    <source>
        <dbReference type="ARBA" id="ARBA00023295"/>
    </source>
</evidence>
<keyword evidence="6" id="KW-0326">Glycosidase</keyword>
<dbReference type="eggNOG" id="ENOG502SAEY">
    <property type="taxonomic scope" value="Eukaryota"/>
</dbReference>
<dbReference type="EC" id="3.2.1.17" evidence="2"/>
<dbReference type="SMR" id="B4MMN1"/>
<dbReference type="InterPro" id="IPR023346">
    <property type="entry name" value="Lysozyme-like_dom_sf"/>
</dbReference>
<dbReference type="Proteomes" id="UP000007798">
    <property type="component" value="Unassembled WGS sequence"/>
</dbReference>
<evidence type="ECO:0000313" key="9">
    <source>
        <dbReference type="EMBL" id="EDW73437.2"/>
    </source>
</evidence>
<dbReference type="PROSITE" id="PS51909">
    <property type="entry name" value="LYSOZYME_I"/>
    <property type="match status" value="1"/>
</dbReference>
<feature type="disulfide bond" evidence="7">
    <location>
        <begin position="179"/>
        <end position="185"/>
    </location>
</feature>
<evidence type="ECO:0000256" key="2">
    <source>
        <dbReference type="ARBA" id="ARBA00012732"/>
    </source>
</evidence>
<keyword evidence="4" id="KW-0081">Bacteriolytic enzyme</keyword>
<protein>
    <recommendedName>
        <fullName evidence="2">lysozyme</fullName>
        <ecNumber evidence="2">3.2.1.17</ecNumber>
    </recommendedName>
</protein>
<reference evidence="9 10" key="1">
    <citation type="journal article" date="2007" name="Nature">
        <title>Evolution of genes and genomes on the Drosophila phylogeny.</title>
        <authorList>
            <consortium name="Drosophila 12 Genomes Consortium"/>
            <person name="Clark A.G."/>
            <person name="Eisen M.B."/>
            <person name="Smith D.R."/>
            <person name="Bergman C.M."/>
            <person name="Oliver B."/>
            <person name="Markow T.A."/>
            <person name="Kaufman T.C."/>
            <person name="Kellis M."/>
            <person name="Gelbart W."/>
            <person name="Iyer V.N."/>
            <person name="Pollard D.A."/>
            <person name="Sackton T.B."/>
            <person name="Larracuente A.M."/>
            <person name="Singh N.D."/>
            <person name="Abad J.P."/>
            <person name="Abt D.N."/>
            <person name="Adryan B."/>
            <person name="Aguade M."/>
            <person name="Akashi H."/>
            <person name="Anderson W.W."/>
            <person name="Aquadro C.F."/>
            <person name="Ardell D.H."/>
            <person name="Arguello R."/>
            <person name="Artieri C.G."/>
            <person name="Barbash D.A."/>
            <person name="Barker D."/>
            <person name="Barsanti P."/>
            <person name="Batterham P."/>
            <person name="Batzoglou S."/>
            <person name="Begun D."/>
            <person name="Bhutkar A."/>
            <person name="Blanco E."/>
            <person name="Bosak S.A."/>
            <person name="Bradley R.K."/>
            <person name="Brand A.D."/>
            <person name="Brent M.R."/>
            <person name="Brooks A.N."/>
            <person name="Brown R.H."/>
            <person name="Butlin R.K."/>
            <person name="Caggese C."/>
            <person name="Calvi B.R."/>
            <person name="Bernardo de Carvalho A."/>
            <person name="Caspi A."/>
            <person name="Castrezana S."/>
            <person name="Celniker S.E."/>
            <person name="Chang J.L."/>
            <person name="Chapple C."/>
            <person name="Chatterji S."/>
            <person name="Chinwalla A."/>
            <person name="Civetta A."/>
            <person name="Clifton S.W."/>
            <person name="Comeron J.M."/>
            <person name="Costello J.C."/>
            <person name="Coyne J.A."/>
            <person name="Daub J."/>
            <person name="David R.G."/>
            <person name="Delcher A.L."/>
            <person name="Delehaunty K."/>
            <person name="Do C.B."/>
            <person name="Ebling H."/>
            <person name="Edwards K."/>
            <person name="Eickbush T."/>
            <person name="Evans J.D."/>
            <person name="Filipski A."/>
            <person name="Findeiss S."/>
            <person name="Freyhult E."/>
            <person name="Fulton L."/>
            <person name="Fulton R."/>
            <person name="Garcia A.C."/>
            <person name="Gardiner A."/>
            <person name="Garfield D.A."/>
            <person name="Garvin B.E."/>
            <person name="Gibson G."/>
            <person name="Gilbert D."/>
            <person name="Gnerre S."/>
            <person name="Godfrey J."/>
            <person name="Good R."/>
            <person name="Gotea V."/>
            <person name="Gravely B."/>
            <person name="Greenberg A.J."/>
            <person name="Griffiths-Jones S."/>
            <person name="Gross S."/>
            <person name="Guigo R."/>
            <person name="Gustafson E.A."/>
            <person name="Haerty W."/>
            <person name="Hahn M.W."/>
            <person name="Halligan D.L."/>
            <person name="Halpern A.L."/>
            <person name="Halter G.M."/>
            <person name="Han M.V."/>
            <person name="Heger A."/>
            <person name="Hillier L."/>
            <person name="Hinrichs A.S."/>
            <person name="Holmes I."/>
            <person name="Hoskins R.A."/>
            <person name="Hubisz M.J."/>
            <person name="Hultmark D."/>
            <person name="Huntley M.A."/>
            <person name="Jaffe D.B."/>
            <person name="Jagadeeshan S."/>
            <person name="Jeck W.R."/>
            <person name="Johnson J."/>
            <person name="Jones C.D."/>
            <person name="Jordan W.C."/>
            <person name="Karpen G.H."/>
            <person name="Kataoka E."/>
            <person name="Keightley P.D."/>
            <person name="Kheradpour P."/>
            <person name="Kirkness E.F."/>
            <person name="Koerich L.B."/>
            <person name="Kristiansen K."/>
            <person name="Kudrna D."/>
            <person name="Kulathinal R.J."/>
            <person name="Kumar S."/>
            <person name="Kwok R."/>
            <person name="Lander E."/>
            <person name="Langley C.H."/>
            <person name="Lapoint R."/>
            <person name="Lazzaro B.P."/>
            <person name="Lee S.J."/>
            <person name="Levesque L."/>
            <person name="Li R."/>
            <person name="Lin C.F."/>
            <person name="Lin M.F."/>
            <person name="Lindblad-Toh K."/>
            <person name="Llopart A."/>
            <person name="Long M."/>
            <person name="Low L."/>
            <person name="Lozovsky E."/>
            <person name="Lu J."/>
            <person name="Luo M."/>
            <person name="Machado C.A."/>
            <person name="Makalowski W."/>
            <person name="Marzo M."/>
            <person name="Matsuda M."/>
            <person name="Matzkin L."/>
            <person name="McAllister B."/>
            <person name="McBride C.S."/>
            <person name="McKernan B."/>
            <person name="McKernan K."/>
            <person name="Mendez-Lago M."/>
            <person name="Minx P."/>
            <person name="Mollenhauer M.U."/>
            <person name="Montooth K."/>
            <person name="Mount S.M."/>
            <person name="Mu X."/>
            <person name="Myers E."/>
            <person name="Negre B."/>
            <person name="Newfeld S."/>
            <person name="Nielsen R."/>
            <person name="Noor M.A."/>
            <person name="O'Grady P."/>
            <person name="Pachter L."/>
            <person name="Papaceit M."/>
            <person name="Parisi M.J."/>
            <person name="Parisi M."/>
            <person name="Parts L."/>
            <person name="Pedersen J.S."/>
            <person name="Pesole G."/>
            <person name="Phillippy A.M."/>
            <person name="Ponting C.P."/>
            <person name="Pop M."/>
            <person name="Porcelli D."/>
            <person name="Powell J.R."/>
            <person name="Prohaska S."/>
            <person name="Pruitt K."/>
            <person name="Puig M."/>
            <person name="Quesneville H."/>
            <person name="Ram K.R."/>
            <person name="Rand D."/>
            <person name="Rasmussen M.D."/>
            <person name="Reed L.K."/>
            <person name="Reenan R."/>
            <person name="Reily A."/>
            <person name="Remington K.A."/>
            <person name="Rieger T.T."/>
            <person name="Ritchie M.G."/>
            <person name="Robin C."/>
            <person name="Rogers Y.H."/>
            <person name="Rohde C."/>
            <person name="Rozas J."/>
            <person name="Rubenfield M.J."/>
            <person name="Ruiz A."/>
            <person name="Russo S."/>
            <person name="Salzberg S.L."/>
            <person name="Sanchez-Gracia A."/>
            <person name="Saranga D.J."/>
            <person name="Sato H."/>
            <person name="Schaeffer S.W."/>
            <person name="Schatz M.C."/>
            <person name="Schlenke T."/>
            <person name="Schwartz R."/>
            <person name="Segarra C."/>
            <person name="Singh R.S."/>
            <person name="Sirot L."/>
            <person name="Sirota M."/>
            <person name="Sisneros N.B."/>
            <person name="Smith C.D."/>
            <person name="Smith T.F."/>
            <person name="Spieth J."/>
            <person name="Stage D.E."/>
            <person name="Stark A."/>
            <person name="Stephan W."/>
            <person name="Strausberg R.L."/>
            <person name="Strempel S."/>
            <person name="Sturgill D."/>
            <person name="Sutton G."/>
            <person name="Sutton G.G."/>
            <person name="Tao W."/>
            <person name="Teichmann S."/>
            <person name="Tobari Y.N."/>
            <person name="Tomimura Y."/>
            <person name="Tsolas J.M."/>
            <person name="Valente V.L."/>
            <person name="Venter E."/>
            <person name="Venter J.C."/>
            <person name="Vicario S."/>
            <person name="Vieira F.G."/>
            <person name="Vilella A.J."/>
            <person name="Villasante A."/>
            <person name="Walenz B."/>
            <person name="Wang J."/>
            <person name="Wasserman M."/>
            <person name="Watts T."/>
            <person name="Wilson D."/>
            <person name="Wilson R.K."/>
            <person name="Wing R.A."/>
            <person name="Wolfner M.F."/>
            <person name="Wong A."/>
            <person name="Wong G.K."/>
            <person name="Wu C.I."/>
            <person name="Wu G."/>
            <person name="Yamamoto D."/>
            <person name="Yang H.P."/>
            <person name="Yang S.P."/>
            <person name="Yorke J.A."/>
            <person name="Yoshida K."/>
            <person name="Zdobnov E."/>
            <person name="Zhang P."/>
            <person name="Zhang Y."/>
            <person name="Zimin A.V."/>
            <person name="Baldwin J."/>
            <person name="Abdouelleil A."/>
            <person name="Abdulkadir J."/>
            <person name="Abebe A."/>
            <person name="Abera B."/>
            <person name="Abreu J."/>
            <person name="Acer S.C."/>
            <person name="Aftuck L."/>
            <person name="Alexander A."/>
            <person name="An P."/>
            <person name="Anderson E."/>
            <person name="Anderson S."/>
            <person name="Arachi H."/>
            <person name="Azer M."/>
            <person name="Bachantsang P."/>
            <person name="Barry A."/>
            <person name="Bayul T."/>
            <person name="Berlin A."/>
            <person name="Bessette D."/>
            <person name="Bloom T."/>
            <person name="Blye J."/>
            <person name="Boguslavskiy L."/>
            <person name="Bonnet C."/>
            <person name="Boukhgalter B."/>
            <person name="Bourzgui I."/>
            <person name="Brown A."/>
            <person name="Cahill P."/>
            <person name="Channer S."/>
            <person name="Cheshatsang Y."/>
            <person name="Chuda L."/>
            <person name="Citroen M."/>
            <person name="Collymore A."/>
            <person name="Cooke P."/>
            <person name="Costello M."/>
            <person name="D'Aco K."/>
            <person name="Daza R."/>
            <person name="De Haan G."/>
            <person name="DeGray S."/>
            <person name="DeMaso C."/>
            <person name="Dhargay N."/>
            <person name="Dooley K."/>
            <person name="Dooley E."/>
            <person name="Doricent M."/>
            <person name="Dorje P."/>
            <person name="Dorjee K."/>
            <person name="Dupes A."/>
            <person name="Elong R."/>
            <person name="Falk J."/>
            <person name="Farina A."/>
            <person name="Faro S."/>
            <person name="Ferguson D."/>
            <person name="Fisher S."/>
            <person name="Foley C.D."/>
            <person name="Franke A."/>
            <person name="Friedrich D."/>
            <person name="Gadbois L."/>
            <person name="Gearin G."/>
            <person name="Gearin C.R."/>
            <person name="Giannoukos G."/>
            <person name="Goode T."/>
            <person name="Graham J."/>
            <person name="Grandbois E."/>
            <person name="Grewal S."/>
            <person name="Gyaltsen K."/>
            <person name="Hafez N."/>
            <person name="Hagos B."/>
            <person name="Hall J."/>
            <person name="Henson C."/>
            <person name="Hollinger A."/>
            <person name="Honan T."/>
            <person name="Huard M.D."/>
            <person name="Hughes L."/>
            <person name="Hurhula B."/>
            <person name="Husby M.E."/>
            <person name="Kamat A."/>
            <person name="Kanga B."/>
            <person name="Kashin S."/>
            <person name="Khazanovich D."/>
            <person name="Kisner P."/>
            <person name="Lance K."/>
            <person name="Lara M."/>
            <person name="Lee W."/>
            <person name="Lennon N."/>
            <person name="Letendre F."/>
            <person name="LeVine R."/>
            <person name="Lipovsky A."/>
            <person name="Liu X."/>
            <person name="Liu J."/>
            <person name="Liu S."/>
            <person name="Lokyitsang T."/>
            <person name="Lokyitsang Y."/>
            <person name="Lubonja R."/>
            <person name="Lui A."/>
            <person name="MacDonald P."/>
            <person name="Magnisalis V."/>
            <person name="Maru K."/>
            <person name="Matthews C."/>
            <person name="McCusker W."/>
            <person name="McDonough S."/>
            <person name="Mehta T."/>
            <person name="Meldrim J."/>
            <person name="Meneus L."/>
            <person name="Mihai O."/>
            <person name="Mihalev A."/>
            <person name="Mihova T."/>
            <person name="Mittelman R."/>
            <person name="Mlenga V."/>
            <person name="Montmayeur A."/>
            <person name="Mulrain L."/>
            <person name="Navidi A."/>
            <person name="Naylor J."/>
            <person name="Negash T."/>
            <person name="Nguyen T."/>
            <person name="Nguyen N."/>
            <person name="Nicol R."/>
            <person name="Norbu C."/>
            <person name="Norbu N."/>
            <person name="Novod N."/>
            <person name="O'Neill B."/>
            <person name="Osman S."/>
            <person name="Markiewicz E."/>
            <person name="Oyono O.L."/>
            <person name="Patti C."/>
            <person name="Phunkhang P."/>
            <person name="Pierre F."/>
            <person name="Priest M."/>
            <person name="Raghuraman S."/>
            <person name="Rege F."/>
            <person name="Reyes R."/>
            <person name="Rise C."/>
            <person name="Rogov P."/>
            <person name="Ross K."/>
            <person name="Ryan E."/>
            <person name="Settipalli S."/>
            <person name="Shea T."/>
            <person name="Sherpa N."/>
            <person name="Shi L."/>
            <person name="Shih D."/>
            <person name="Sparrow T."/>
            <person name="Spaulding J."/>
            <person name="Stalker J."/>
            <person name="Stange-Thomann N."/>
            <person name="Stavropoulos S."/>
            <person name="Stone C."/>
            <person name="Strader C."/>
            <person name="Tesfaye S."/>
            <person name="Thomson T."/>
            <person name="Thoulutsang Y."/>
            <person name="Thoulutsang D."/>
            <person name="Topham K."/>
            <person name="Topping I."/>
            <person name="Tsamla T."/>
            <person name="Vassiliev H."/>
            <person name="Vo A."/>
            <person name="Wangchuk T."/>
            <person name="Wangdi T."/>
            <person name="Weiand M."/>
            <person name="Wilkinson J."/>
            <person name="Wilson A."/>
            <person name="Yadav S."/>
            <person name="Young G."/>
            <person name="Yu Q."/>
            <person name="Zembek L."/>
            <person name="Zhong D."/>
            <person name="Zimmer A."/>
            <person name="Zwirko Z."/>
            <person name="Jaffe D.B."/>
            <person name="Alvarez P."/>
            <person name="Brockman W."/>
            <person name="Butler J."/>
            <person name="Chin C."/>
            <person name="Gnerre S."/>
            <person name="Grabherr M."/>
            <person name="Kleber M."/>
            <person name="Mauceli E."/>
            <person name="MacCallum I."/>
        </authorList>
    </citation>
    <scope>NUCLEOTIDE SEQUENCE [LARGE SCALE GENOMIC DNA]</scope>
    <source>
        <strain evidence="10">Tucson 14030-0811.24</strain>
    </source>
</reference>
<dbReference type="CDD" id="cd16890">
    <property type="entry name" value="lyz_i"/>
    <property type="match status" value="1"/>
</dbReference>
<keyword evidence="8" id="KW-0812">Transmembrane</keyword>